<proteinExistence type="predicted"/>
<comment type="caution">
    <text evidence="6">The sequence shown here is derived from an EMBL/GenBank/DDBJ whole genome shotgun (WGS) entry which is preliminary data.</text>
</comment>
<keyword evidence="1 4" id="KW-0812">Transmembrane</keyword>
<feature type="transmembrane region" description="Helical" evidence="4">
    <location>
        <begin position="6"/>
        <end position="25"/>
    </location>
</feature>
<evidence type="ECO:0000256" key="2">
    <source>
        <dbReference type="ARBA" id="ARBA00022989"/>
    </source>
</evidence>
<feature type="transmembrane region" description="Helical" evidence="4">
    <location>
        <begin position="45"/>
        <end position="63"/>
    </location>
</feature>
<gene>
    <name evidence="6" type="ORF">ACFFJ6_01025</name>
</gene>
<protein>
    <submittedName>
        <fullName evidence="6">Twin transmembrane helix small protein</fullName>
    </submittedName>
</protein>
<sequence length="64" mass="6951">MATFLSNLVLPVALCAVALVLLLGLINMMRGGSPNRSQKLMRLRVLLQFAAIVVTMLAIWALGR</sequence>
<evidence type="ECO:0000256" key="1">
    <source>
        <dbReference type="ARBA" id="ARBA00022692"/>
    </source>
</evidence>
<organism evidence="6 7">
    <name type="scientific">Rhodopseudomonas telluris</name>
    <dbReference type="NCBI Taxonomy" id="644215"/>
    <lineage>
        <taxon>Bacteria</taxon>
        <taxon>Pseudomonadati</taxon>
        <taxon>Pseudomonadota</taxon>
        <taxon>Alphaproteobacteria</taxon>
        <taxon>Hyphomicrobiales</taxon>
        <taxon>Nitrobacteraceae</taxon>
        <taxon>Rhodopseudomonas</taxon>
    </lineage>
</organism>
<name>A0ABV6ELD2_9BRAD</name>
<dbReference type="RefSeq" id="WP_378383448.1">
    <property type="nucleotide sequence ID" value="NZ_JBHLWM010000001.1"/>
</dbReference>
<feature type="domain" description="HIG1" evidence="5">
    <location>
        <begin position="1"/>
        <end position="64"/>
    </location>
</feature>
<accession>A0ABV6ELD2</accession>
<dbReference type="InterPro" id="IPR007667">
    <property type="entry name" value="Hypoxia_induced_domain"/>
</dbReference>
<dbReference type="NCBIfam" id="NF033233">
    <property type="entry name" value="twin_helix"/>
    <property type="match status" value="1"/>
</dbReference>
<keyword evidence="2 4" id="KW-1133">Transmembrane helix</keyword>
<evidence type="ECO:0000313" key="7">
    <source>
        <dbReference type="Proteomes" id="UP001589775"/>
    </source>
</evidence>
<dbReference type="Gene3D" id="6.10.140.1320">
    <property type="match status" value="1"/>
</dbReference>
<dbReference type="Pfam" id="PF04588">
    <property type="entry name" value="HIG_1_N"/>
    <property type="match status" value="1"/>
</dbReference>
<dbReference type="Proteomes" id="UP001589775">
    <property type="component" value="Unassembled WGS sequence"/>
</dbReference>
<keyword evidence="7" id="KW-1185">Reference proteome</keyword>
<evidence type="ECO:0000259" key="5">
    <source>
        <dbReference type="PROSITE" id="PS51503"/>
    </source>
</evidence>
<evidence type="ECO:0000313" key="6">
    <source>
        <dbReference type="EMBL" id="MFC0239022.1"/>
    </source>
</evidence>
<dbReference type="EMBL" id="JBHLWM010000001">
    <property type="protein sequence ID" value="MFC0239022.1"/>
    <property type="molecule type" value="Genomic_DNA"/>
</dbReference>
<evidence type="ECO:0000256" key="4">
    <source>
        <dbReference type="SAM" id="Phobius"/>
    </source>
</evidence>
<evidence type="ECO:0000256" key="3">
    <source>
        <dbReference type="ARBA" id="ARBA00023136"/>
    </source>
</evidence>
<keyword evidence="3 4" id="KW-0472">Membrane</keyword>
<reference evidence="6 7" key="1">
    <citation type="submission" date="2024-09" db="EMBL/GenBank/DDBJ databases">
        <authorList>
            <person name="Sun Q."/>
            <person name="Mori K."/>
        </authorList>
    </citation>
    <scope>NUCLEOTIDE SEQUENCE [LARGE SCALE GENOMIC DNA]</scope>
    <source>
        <strain evidence="6 7">KCTC 23279</strain>
    </source>
</reference>
<dbReference type="PROSITE" id="PS51503">
    <property type="entry name" value="HIG1"/>
    <property type="match status" value="1"/>
</dbReference>